<gene>
    <name evidence="4" type="ORF">RDB_LOCUS84024</name>
</gene>
<dbReference type="InterPro" id="IPR045339">
    <property type="entry name" value="DUF6534"/>
</dbReference>
<feature type="domain" description="DUF6534" evidence="3">
    <location>
        <begin position="146"/>
        <end position="232"/>
    </location>
</feature>
<dbReference type="Pfam" id="PF20152">
    <property type="entry name" value="DUF6534"/>
    <property type="match status" value="1"/>
</dbReference>
<dbReference type="PANTHER" id="PTHR40465:SF1">
    <property type="entry name" value="DUF6534 DOMAIN-CONTAINING PROTEIN"/>
    <property type="match status" value="1"/>
</dbReference>
<keyword evidence="2" id="KW-0472">Membrane</keyword>
<sequence length="359" mass="40022">MGGFELTLGPMYLGTVVNVWLYGIIVIQTSIYYVSFPQDAKWIKFMVYWLFILETLNSDLEGLRHSHWFLNIEPLMVVMISSTVQAFFTWRIVKLTGRVWLGCLIASTILVQFGGGLGGTIGGFIVKEFDRYHELTPVVIVWLVSSVVTDTVITCILTWYLITHRTGYSKTDDIISRLVRSTVQTGLIVTIWAIMNLILFVGMQSNKMYLFFQLPFCKLYTASLLSTLNARNNSKAVSTAGENSDTIMAWRVGNASAQDGRAPPFSMSHRPEGRKPNISLEPSASAVQIVNVNMTPTRGDEDYEMSEYEGRNRARLNDAEACVKSTASPRIGMEPHKVTLGSGASDDTSMHSNTLNDAK</sequence>
<feature type="compositionally biased region" description="Polar residues" evidence="1">
    <location>
        <begin position="345"/>
        <end position="359"/>
    </location>
</feature>
<evidence type="ECO:0000256" key="1">
    <source>
        <dbReference type="SAM" id="MobiDB-lite"/>
    </source>
</evidence>
<feature type="transmembrane region" description="Helical" evidence="2">
    <location>
        <begin position="68"/>
        <end position="93"/>
    </location>
</feature>
<organism evidence="4 5">
    <name type="scientific">Rhizoctonia solani</name>
    <dbReference type="NCBI Taxonomy" id="456999"/>
    <lineage>
        <taxon>Eukaryota</taxon>
        <taxon>Fungi</taxon>
        <taxon>Dikarya</taxon>
        <taxon>Basidiomycota</taxon>
        <taxon>Agaricomycotina</taxon>
        <taxon>Agaricomycetes</taxon>
        <taxon>Cantharellales</taxon>
        <taxon>Ceratobasidiaceae</taxon>
        <taxon>Rhizoctonia</taxon>
    </lineage>
</organism>
<keyword evidence="2" id="KW-0812">Transmembrane</keyword>
<feature type="transmembrane region" description="Helical" evidence="2">
    <location>
        <begin position="138"/>
        <end position="162"/>
    </location>
</feature>
<accession>A0A8H3BLY6</accession>
<keyword evidence="2" id="KW-1133">Transmembrane helix</keyword>
<feature type="region of interest" description="Disordered" evidence="1">
    <location>
        <begin position="257"/>
        <end position="279"/>
    </location>
</feature>
<evidence type="ECO:0000256" key="2">
    <source>
        <dbReference type="SAM" id="Phobius"/>
    </source>
</evidence>
<dbReference type="AlphaFoldDB" id="A0A8H3BLY6"/>
<proteinExistence type="predicted"/>
<dbReference type="Proteomes" id="UP000663888">
    <property type="component" value="Unassembled WGS sequence"/>
</dbReference>
<name>A0A8H3BLY6_9AGAM</name>
<reference evidence="4" key="1">
    <citation type="submission" date="2021-01" db="EMBL/GenBank/DDBJ databases">
        <authorList>
            <person name="Kaushik A."/>
        </authorList>
    </citation>
    <scope>NUCLEOTIDE SEQUENCE</scope>
    <source>
        <strain evidence="4">AG4-R118</strain>
    </source>
</reference>
<evidence type="ECO:0000313" key="4">
    <source>
        <dbReference type="EMBL" id="CAE6459166.1"/>
    </source>
</evidence>
<evidence type="ECO:0000259" key="3">
    <source>
        <dbReference type="Pfam" id="PF20152"/>
    </source>
</evidence>
<feature type="transmembrane region" description="Helical" evidence="2">
    <location>
        <begin position="182"/>
        <end position="203"/>
    </location>
</feature>
<feature type="transmembrane region" description="Helical" evidence="2">
    <location>
        <begin position="99"/>
        <end position="126"/>
    </location>
</feature>
<dbReference type="EMBL" id="CAJMWX010001050">
    <property type="protein sequence ID" value="CAE6459166.1"/>
    <property type="molecule type" value="Genomic_DNA"/>
</dbReference>
<feature type="region of interest" description="Disordered" evidence="1">
    <location>
        <begin position="326"/>
        <end position="359"/>
    </location>
</feature>
<protein>
    <recommendedName>
        <fullName evidence="3">DUF6534 domain-containing protein</fullName>
    </recommendedName>
</protein>
<comment type="caution">
    <text evidence="4">The sequence shown here is derived from an EMBL/GenBank/DDBJ whole genome shotgun (WGS) entry which is preliminary data.</text>
</comment>
<evidence type="ECO:0000313" key="5">
    <source>
        <dbReference type="Proteomes" id="UP000663888"/>
    </source>
</evidence>
<feature type="transmembrane region" description="Helical" evidence="2">
    <location>
        <begin position="12"/>
        <end position="34"/>
    </location>
</feature>
<dbReference type="PANTHER" id="PTHR40465">
    <property type="entry name" value="CHROMOSOME 1, WHOLE GENOME SHOTGUN SEQUENCE"/>
    <property type="match status" value="1"/>
</dbReference>